<evidence type="ECO:0000256" key="1">
    <source>
        <dbReference type="ARBA" id="ARBA00022737"/>
    </source>
</evidence>
<evidence type="ECO:0000256" key="2">
    <source>
        <dbReference type="ARBA" id="ARBA00023043"/>
    </source>
</evidence>
<dbReference type="AlphaFoldDB" id="A0A1Q5T0A0"/>
<dbReference type="SMART" id="SM00248">
    <property type="entry name" value="ANK"/>
    <property type="match status" value="6"/>
</dbReference>
<keyword evidence="5" id="KW-1185">Reference proteome</keyword>
<dbReference type="PROSITE" id="PS50088">
    <property type="entry name" value="ANK_REPEAT"/>
    <property type="match status" value="1"/>
</dbReference>
<dbReference type="PROSITE" id="PS50297">
    <property type="entry name" value="ANK_REP_REGION"/>
    <property type="match status" value="1"/>
</dbReference>
<keyword evidence="2 3" id="KW-0040">ANK repeat</keyword>
<accession>A0A1Q5T0A0</accession>
<dbReference type="SUPFAM" id="SSF48403">
    <property type="entry name" value="Ankyrin repeat"/>
    <property type="match status" value="1"/>
</dbReference>
<evidence type="ECO:0000256" key="3">
    <source>
        <dbReference type="PROSITE-ProRule" id="PRU00023"/>
    </source>
</evidence>
<protein>
    <submittedName>
        <fullName evidence="4">Serine/threonine-protein phosphatase 6 regulatory ankyrin repeat subunit C</fullName>
    </submittedName>
</protein>
<evidence type="ECO:0000313" key="4">
    <source>
        <dbReference type="EMBL" id="OKO93701.1"/>
    </source>
</evidence>
<organism evidence="4 5">
    <name type="scientific">Penicillium subrubescens</name>
    <dbReference type="NCBI Taxonomy" id="1316194"/>
    <lineage>
        <taxon>Eukaryota</taxon>
        <taxon>Fungi</taxon>
        <taxon>Dikarya</taxon>
        <taxon>Ascomycota</taxon>
        <taxon>Pezizomycotina</taxon>
        <taxon>Eurotiomycetes</taxon>
        <taxon>Eurotiomycetidae</taxon>
        <taxon>Eurotiales</taxon>
        <taxon>Aspergillaceae</taxon>
        <taxon>Penicillium</taxon>
    </lineage>
</organism>
<dbReference type="PANTHER" id="PTHR24189:SF50">
    <property type="entry name" value="ANKYRIN REPEAT AND SOCS BOX PROTEIN 2"/>
    <property type="match status" value="1"/>
</dbReference>
<comment type="caution">
    <text evidence="4">The sequence shown here is derived from an EMBL/GenBank/DDBJ whole genome shotgun (WGS) entry which is preliminary data.</text>
</comment>
<dbReference type="InterPro" id="IPR002110">
    <property type="entry name" value="Ankyrin_rpt"/>
</dbReference>
<dbReference type="EMBL" id="MNBE01000723">
    <property type="protein sequence ID" value="OKO93701.1"/>
    <property type="molecule type" value="Genomic_DNA"/>
</dbReference>
<dbReference type="Gene3D" id="1.25.40.20">
    <property type="entry name" value="Ankyrin repeat-containing domain"/>
    <property type="match status" value="2"/>
</dbReference>
<keyword evidence="1" id="KW-0677">Repeat</keyword>
<dbReference type="STRING" id="1316194.A0A1Q5T0A0"/>
<gene>
    <name evidence="4" type="ORF">PENSUB_11980</name>
</gene>
<sequence length="334" mass="36397">MVLSGGSASWHNSDSCQTLQSFGTVLCLTSSRVGYAVVNRLIDQGANVHAKQQYQHQPSSTFQSEMQIPWDVTALHVSSMYWNTEAVQALLDRGGRAIKEELSCGDSNGRLPLHWAAAGPGSFECWLSDVQVSNRIISALKLLCYGSDVDAGDHQGETATMLRFLLDNGADAHMIDAIDQTVLHKMAAHCLAGDPIDTAMMDDLVSHGAKINQQDKDGNTALHLIARNLRQVQAAGFLISRGADVSLTIGNGNTALHECLRMRIILHRQTSNGSVHPTSANRRRALDEMVTVLLGVGGDAMMDQPNFAGETPRQLQSKKLAMWEKWEVAIARKQ</sequence>
<dbReference type="InterPro" id="IPR036770">
    <property type="entry name" value="Ankyrin_rpt-contain_sf"/>
</dbReference>
<evidence type="ECO:0000313" key="5">
    <source>
        <dbReference type="Proteomes" id="UP000186955"/>
    </source>
</evidence>
<reference evidence="4 5" key="1">
    <citation type="submission" date="2016-10" db="EMBL/GenBank/DDBJ databases">
        <title>Genome sequence of the ascomycete fungus Penicillium subrubescens.</title>
        <authorList>
            <person name="De Vries R.P."/>
            <person name="Peng M."/>
            <person name="Dilokpimol A."/>
            <person name="Hilden K."/>
            <person name="Makela M.R."/>
            <person name="Grigoriev I."/>
            <person name="Riley R."/>
            <person name="Granchi Z."/>
        </authorList>
    </citation>
    <scope>NUCLEOTIDE SEQUENCE [LARGE SCALE GENOMIC DNA]</scope>
    <source>
        <strain evidence="4 5">CBS 132785</strain>
    </source>
</reference>
<feature type="repeat" description="ANK" evidence="3">
    <location>
        <begin position="217"/>
        <end position="250"/>
    </location>
</feature>
<proteinExistence type="predicted"/>
<name>A0A1Q5T0A0_9EURO</name>
<dbReference type="PANTHER" id="PTHR24189">
    <property type="entry name" value="MYOTROPHIN"/>
    <property type="match status" value="1"/>
</dbReference>
<dbReference type="Pfam" id="PF12796">
    <property type="entry name" value="Ank_2"/>
    <property type="match status" value="2"/>
</dbReference>
<dbReference type="InterPro" id="IPR050745">
    <property type="entry name" value="Multifunctional_regulatory"/>
</dbReference>
<dbReference type="Proteomes" id="UP000186955">
    <property type="component" value="Unassembled WGS sequence"/>
</dbReference>